<dbReference type="InterPro" id="IPR009003">
    <property type="entry name" value="Peptidase_S1_PA"/>
</dbReference>
<sequence>MFGRPFGVLLSALLMFSLVTAPPAVANTGIDLAGMVALSNCSGSVVQPAGTPSSAPALVLSNGHCLEGGFPEPGQVIVDQPSERTFTLLSGTGDELGTLRANRLLYATMVETDVSVYRLDTSYADVKKDYGISPLRLSAERPVADAAITVPSGFWKKTYSCSVDGFADRLREGGYTWHDSIRYTEACRTVGGTSGSPIVDVASGAVVGVNNTGNVDGERCTMNNPCEVGANGEVTVREGTNYGQQTAQLTRCLTARATVEIGREDCTLPKP</sequence>
<evidence type="ECO:0000313" key="1">
    <source>
        <dbReference type="EMBL" id="SDC85078.1"/>
    </source>
</evidence>
<dbReference type="RefSeq" id="WP_091802907.1">
    <property type="nucleotide sequence ID" value="NZ_CP016353.1"/>
</dbReference>
<dbReference type="SUPFAM" id="SSF50494">
    <property type="entry name" value="Trypsin-like serine proteases"/>
    <property type="match status" value="1"/>
</dbReference>
<keyword evidence="2" id="KW-1185">Reference proteome</keyword>
<dbReference type="KEGG" id="pmad:BAY61_29040"/>
<dbReference type="Proteomes" id="UP000199494">
    <property type="component" value="Unassembled WGS sequence"/>
</dbReference>
<dbReference type="EMBL" id="FMZE01000004">
    <property type="protein sequence ID" value="SDC85078.1"/>
    <property type="molecule type" value="Genomic_DNA"/>
</dbReference>
<dbReference type="OrthoDB" id="3233951at2"/>
<evidence type="ECO:0000313" key="2">
    <source>
        <dbReference type="Proteomes" id="UP000199494"/>
    </source>
</evidence>
<protein>
    <submittedName>
        <fullName evidence="1">Trypsin-like peptidase domain-containing protein</fullName>
    </submittedName>
</protein>
<organism evidence="1 2">
    <name type="scientific">Prauserella marina</name>
    <dbReference type="NCBI Taxonomy" id="530584"/>
    <lineage>
        <taxon>Bacteria</taxon>
        <taxon>Bacillati</taxon>
        <taxon>Actinomycetota</taxon>
        <taxon>Actinomycetes</taxon>
        <taxon>Pseudonocardiales</taxon>
        <taxon>Pseudonocardiaceae</taxon>
        <taxon>Prauserella</taxon>
    </lineage>
</organism>
<dbReference type="Gene3D" id="2.40.10.10">
    <property type="entry name" value="Trypsin-like serine proteases"/>
    <property type="match status" value="1"/>
</dbReference>
<dbReference type="AlphaFoldDB" id="A0A222VWR9"/>
<gene>
    <name evidence="1" type="ORF">SAMN05421630_104129</name>
</gene>
<name>A0A222VWR9_9PSEU</name>
<proteinExistence type="predicted"/>
<reference evidence="1 2" key="1">
    <citation type="submission" date="2016-10" db="EMBL/GenBank/DDBJ databases">
        <authorList>
            <person name="de Groot N.N."/>
        </authorList>
    </citation>
    <scope>NUCLEOTIDE SEQUENCE [LARGE SCALE GENOMIC DNA]</scope>
    <source>
        <strain evidence="1 2">CGMCC 4.5506</strain>
    </source>
</reference>
<dbReference type="InterPro" id="IPR043504">
    <property type="entry name" value="Peptidase_S1_PA_chymotrypsin"/>
</dbReference>
<accession>A0A222VWR9</accession>
<dbReference type="Pfam" id="PF13365">
    <property type="entry name" value="Trypsin_2"/>
    <property type="match status" value="1"/>
</dbReference>
<dbReference type="STRING" id="530584.SAMN05421630_104129"/>